<gene>
    <name evidence="1" type="ORF">nbrc107696_08270</name>
</gene>
<evidence type="ECO:0000313" key="2">
    <source>
        <dbReference type="Proteomes" id="UP000444960"/>
    </source>
</evidence>
<organism evidence="1 2">
    <name type="scientific">Gordonia spumicola</name>
    <dbReference type="NCBI Taxonomy" id="589161"/>
    <lineage>
        <taxon>Bacteria</taxon>
        <taxon>Bacillati</taxon>
        <taxon>Actinomycetota</taxon>
        <taxon>Actinomycetes</taxon>
        <taxon>Mycobacteriales</taxon>
        <taxon>Gordoniaceae</taxon>
        <taxon>Gordonia</taxon>
    </lineage>
</organism>
<comment type="caution">
    <text evidence="1">The sequence shown here is derived from an EMBL/GenBank/DDBJ whole genome shotgun (WGS) entry which is preliminary data.</text>
</comment>
<dbReference type="EMBL" id="BJOV01000002">
    <property type="protein sequence ID" value="GEE00381.1"/>
    <property type="molecule type" value="Genomic_DNA"/>
</dbReference>
<evidence type="ECO:0000313" key="1">
    <source>
        <dbReference type="EMBL" id="GEE00381.1"/>
    </source>
</evidence>
<name>A0A7I9V5S1_9ACTN</name>
<sequence length="143" mass="16010">MATLNELIAEVVDEAEAQARATWAPVDDRSLDESIAWARNEAAYGCFASAGYGLAELTWVDPDQRDYWDNTPSPAELRKLRREATVAAKAHARELLTEPVVDEFDSFFRFMEGYQAFEEERGPAPKALTAEVERLIAAWLEAA</sequence>
<keyword evidence="2" id="KW-1185">Reference proteome</keyword>
<dbReference type="RefSeq" id="WP_161894281.1">
    <property type="nucleotide sequence ID" value="NZ_BJOV01000002.1"/>
</dbReference>
<reference evidence="2" key="1">
    <citation type="submission" date="2019-06" db="EMBL/GenBank/DDBJ databases">
        <title>Gordonia isolated from sludge of a wastewater treatment plant.</title>
        <authorList>
            <person name="Tamura T."/>
            <person name="Aoyama K."/>
            <person name="Kang Y."/>
            <person name="Saito S."/>
            <person name="Akiyama N."/>
            <person name="Yazawa K."/>
            <person name="Gonoi T."/>
            <person name="Mikami Y."/>
        </authorList>
    </citation>
    <scope>NUCLEOTIDE SEQUENCE [LARGE SCALE GENOMIC DNA]</scope>
    <source>
        <strain evidence="2">NBRC 107696</strain>
    </source>
</reference>
<dbReference type="Proteomes" id="UP000444960">
    <property type="component" value="Unassembled WGS sequence"/>
</dbReference>
<proteinExistence type="predicted"/>
<accession>A0A7I9V5S1</accession>
<protein>
    <submittedName>
        <fullName evidence="1">Uncharacterized protein</fullName>
    </submittedName>
</protein>
<dbReference type="AlphaFoldDB" id="A0A7I9V5S1"/>